<dbReference type="EMBL" id="JADGJQ010000001">
    <property type="protein sequence ID" value="KAJ3185430.1"/>
    <property type="molecule type" value="Genomic_DNA"/>
</dbReference>
<dbReference type="Gene3D" id="1.25.40.20">
    <property type="entry name" value="Ankyrin repeat-containing domain"/>
    <property type="match status" value="2"/>
</dbReference>
<feature type="repeat" description="ANK" evidence="1">
    <location>
        <begin position="161"/>
        <end position="193"/>
    </location>
</feature>
<dbReference type="SUPFAM" id="SSF48403">
    <property type="entry name" value="Ankyrin repeat"/>
    <property type="match status" value="1"/>
</dbReference>
<dbReference type="InterPro" id="IPR003961">
    <property type="entry name" value="FN3_dom"/>
</dbReference>
<dbReference type="PANTHER" id="PTHR24183:SF1">
    <property type="entry name" value="FIBRONECTIN TYPE 3 AND ANKYRIN REPEAT DOMAINS PROTEIN 1"/>
    <property type="match status" value="1"/>
</dbReference>
<dbReference type="PROSITE" id="PS50853">
    <property type="entry name" value="FN3"/>
    <property type="match status" value="1"/>
</dbReference>
<reference evidence="3" key="1">
    <citation type="submission" date="2020-05" db="EMBL/GenBank/DDBJ databases">
        <title>Phylogenomic resolution of chytrid fungi.</title>
        <authorList>
            <person name="Stajich J.E."/>
            <person name="Amses K."/>
            <person name="Simmons R."/>
            <person name="Seto K."/>
            <person name="Myers J."/>
            <person name="Bonds A."/>
            <person name="Quandt C.A."/>
            <person name="Barry K."/>
            <person name="Liu P."/>
            <person name="Grigoriev I."/>
            <person name="Longcore J.E."/>
            <person name="James T.Y."/>
        </authorList>
    </citation>
    <scope>NUCLEOTIDE SEQUENCE</scope>
    <source>
        <strain evidence="3">JEL0379</strain>
    </source>
</reference>
<dbReference type="PANTHER" id="PTHR24183">
    <property type="entry name" value="FIBRONECTIN TYPE 3 AND ANKYRIN REPEAT DOMAINS PROTEIN 1"/>
    <property type="match status" value="1"/>
</dbReference>
<dbReference type="Gene3D" id="2.60.40.10">
    <property type="entry name" value="Immunoglobulins"/>
    <property type="match status" value="1"/>
</dbReference>
<dbReference type="AlphaFoldDB" id="A0AAD5TRM6"/>
<dbReference type="SUPFAM" id="SSF49265">
    <property type="entry name" value="Fibronectin type III"/>
    <property type="match status" value="1"/>
</dbReference>
<proteinExistence type="predicted"/>
<dbReference type="PROSITE" id="PS50297">
    <property type="entry name" value="ANK_REP_REGION"/>
    <property type="match status" value="1"/>
</dbReference>
<gene>
    <name evidence="3" type="ORF">HDU87_000049</name>
</gene>
<comment type="caution">
    <text evidence="3">The sequence shown here is derived from an EMBL/GenBank/DDBJ whole genome shotgun (WGS) entry which is preliminary data.</text>
</comment>
<evidence type="ECO:0000259" key="2">
    <source>
        <dbReference type="PROSITE" id="PS50853"/>
    </source>
</evidence>
<name>A0AAD5TRM6_9FUNG</name>
<evidence type="ECO:0000256" key="1">
    <source>
        <dbReference type="PROSITE-ProRule" id="PRU00023"/>
    </source>
</evidence>
<dbReference type="InterPro" id="IPR013783">
    <property type="entry name" value="Ig-like_fold"/>
</dbReference>
<evidence type="ECO:0000313" key="3">
    <source>
        <dbReference type="EMBL" id="KAJ3185430.1"/>
    </source>
</evidence>
<protein>
    <recommendedName>
        <fullName evidence="2">Fibronectin type-III domain-containing protein</fullName>
    </recommendedName>
</protein>
<accession>A0AAD5TRM6</accession>
<dbReference type="InterPro" id="IPR036770">
    <property type="entry name" value="Ankyrin_rpt-contain_sf"/>
</dbReference>
<keyword evidence="4" id="KW-1185">Reference proteome</keyword>
<dbReference type="SMART" id="SM00060">
    <property type="entry name" value="FN3"/>
    <property type="match status" value="1"/>
</dbReference>
<organism evidence="3 4">
    <name type="scientific">Geranomyces variabilis</name>
    <dbReference type="NCBI Taxonomy" id="109894"/>
    <lineage>
        <taxon>Eukaryota</taxon>
        <taxon>Fungi</taxon>
        <taxon>Fungi incertae sedis</taxon>
        <taxon>Chytridiomycota</taxon>
        <taxon>Chytridiomycota incertae sedis</taxon>
        <taxon>Chytridiomycetes</taxon>
        <taxon>Spizellomycetales</taxon>
        <taxon>Powellomycetaceae</taxon>
        <taxon>Geranomyces</taxon>
    </lineage>
</organism>
<dbReference type="InterPro" id="IPR036116">
    <property type="entry name" value="FN3_sf"/>
</dbReference>
<dbReference type="Pfam" id="PF12796">
    <property type="entry name" value="Ank_2"/>
    <property type="match status" value="2"/>
</dbReference>
<dbReference type="InterPro" id="IPR002110">
    <property type="entry name" value="Ankyrin_rpt"/>
</dbReference>
<sequence length="385" mass="41050">MLTAPIPTPKVAAVAARSITVQWTPAERDDDDTDSASPAVVAPNPSAIAYRHPLRFLLSVAEGDDPDHRSVYEGEDTMHEIQDLKPETRYKIKLRIQEDESLGGEWSREYVEISSKTTDETLSQKLTSQLFRAIANNDAVTVQRCVTTYAKEVSLETRDRFGKTPLMNAAQTASQDLVAVLLKAGASTSAATLAGKTALSLAATYGNLAAVEAILSQSTSTVNLADQGGSTPLMWAVENVSPKHPSGLAIVKYILDHGKADVDFADARGHTALDRLCATSGDAAAARALLAKGARLVREIDKANHHNMTTLMVAALNGHLDLCCELMDNWAADPAAKTEFGGTARSFAQQAGHTRVVEAIDARLHAIKERSTPAIAASSGQVLAQ</sequence>
<dbReference type="GO" id="GO:0005634">
    <property type="term" value="C:nucleus"/>
    <property type="evidence" value="ECO:0007669"/>
    <property type="project" value="TreeGrafter"/>
</dbReference>
<feature type="domain" description="Fibronectin type-III" evidence="2">
    <location>
        <begin position="5"/>
        <end position="121"/>
    </location>
</feature>
<dbReference type="GO" id="GO:0042981">
    <property type="term" value="P:regulation of apoptotic process"/>
    <property type="evidence" value="ECO:0007669"/>
    <property type="project" value="TreeGrafter"/>
</dbReference>
<keyword evidence="1" id="KW-0040">ANK repeat</keyword>
<dbReference type="CDD" id="cd00063">
    <property type="entry name" value="FN3"/>
    <property type="match status" value="1"/>
</dbReference>
<dbReference type="SMART" id="SM00248">
    <property type="entry name" value="ANK"/>
    <property type="match status" value="5"/>
</dbReference>
<dbReference type="PROSITE" id="PS50088">
    <property type="entry name" value="ANK_REPEAT"/>
    <property type="match status" value="1"/>
</dbReference>
<evidence type="ECO:0000313" key="4">
    <source>
        <dbReference type="Proteomes" id="UP001212152"/>
    </source>
</evidence>
<dbReference type="Proteomes" id="UP001212152">
    <property type="component" value="Unassembled WGS sequence"/>
</dbReference>